<name>A0AAJ0F3G1_9PEZI</name>
<proteinExistence type="predicted"/>
<protein>
    <submittedName>
        <fullName evidence="1">Uncharacterized protein</fullName>
    </submittedName>
</protein>
<keyword evidence="2" id="KW-1185">Reference proteome</keyword>
<comment type="caution">
    <text evidence="1">The sequence shown here is derived from an EMBL/GenBank/DDBJ whole genome shotgun (WGS) entry which is preliminary data.</text>
</comment>
<reference evidence="1" key="1">
    <citation type="submission" date="2023-06" db="EMBL/GenBank/DDBJ databases">
        <title>Genome-scale phylogeny and comparative genomics of the fungal order Sordariales.</title>
        <authorList>
            <consortium name="Lawrence Berkeley National Laboratory"/>
            <person name="Hensen N."/>
            <person name="Bonometti L."/>
            <person name="Westerberg I."/>
            <person name="Brannstrom I.O."/>
            <person name="Guillou S."/>
            <person name="Cros-Aarteil S."/>
            <person name="Calhoun S."/>
            <person name="Haridas S."/>
            <person name="Kuo A."/>
            <person name="Mondo S."/>
            <person name="Pangilinan J."/>
            <person name="Riley R."/>
            <person name="Labutti K."/>
            <person name="Andreopoulos B."/>
            <person name="Lipzen A."/>
            <person name="Chen C."/>
            <person name="Yanf M."/>
            <person name="Daum C."/>
            <person name="Ng V."/>
            <person name="Clum A."/>
            <person name="Steindorff A."/>
            <person name="Ohm R."/>
            <person name="Martin F."/>
            <person name="Silar P."/>
            <person name="Natvig D."/>
            <person name="Lalanne C."/>
            <person name="Gautier V."/>
            <person name="Ament-Velasquez S.L."/>
            <person name="Kruys A."/>
            <person name="Hutchinson M.I."/>
            <person name="Powell A.J."/>
            <person name="Barry K."/>
            <person name="Miller A.N."/>
            <person name="Grigoriev I.V."/>
            <person name="Debuchy R."/>
            <person name="Gladieux P."/>
            <person name="Thoren M.H."/>
            <person name="Johannesson H."/>
        </authorList>
    </citation>
    <scope>NUCLEOTIDE SEQUENCE</scope>
    <source>
        <strain evidence="1">PSN4</strain>
    </source>
</reference>
<accession>A0AAJ0F3G1</accession>
<dbReference type="Proteomes" id="UP001239445">
    <property type="component" value="Unassembled WGS sequence"/>
</dbReference>
<evidence type="ECO:0000313" key="2">
    <source>
        <dbReference type="Proteomes" id="UP001239445"/>
    </source>
</evidence>
<dbReference type="AlphaFoldDB" id="A0AAJ0F3G1"/>
<gene>
    <name evidence="1" type="ORF">QBC47DRAFT_389998</name>
</gene>
<dbReference type="EMBL" id="MU839840">
    <property type="protein sequence ID" value="KAK1752202.1"/>
    <property type="molecule type" value="Genomic_DNA"/>
</dbReference>
<organism evidence="1 2">
    <name type="scientific">Echria macrotheca</name>
    <dbReference type="NCBI Taxonomy" id="438768"/>
    <lineage>
        <taxon>Eukaryota</taxon>
        <taxon>Fungi</taxon>
        <taxon>Dikarya</taxon>
        <taxon>Ascomycota</taxon>
        <taxon>Pezizomycotina</taxon>
        <taxon>Sordariomycetes</taxon>
        <taxon>Sordariomycetidae</taxon>
        <taxon>Sordariales</taxon>
        <taxon>Schizotheciaceae</taxon>
        <taxon>Echria</taxon>
    </lineage>
</organism>
<evidence type="ECO:0000313" key="1">
    <source>
        <dbReference type="EMBL" id="KAK1752202.1"/>
    </source>
</evidence>
<sequence length="418" mass="48461">MRKILSLWDTHPDDWTLRNRQLFTMLDLSVFADLEELSLLKLNSDSHNDLPDLSSRVAKVLKSAPNLKSLALSFSYMTVDHQRPCVDWMERVSRAYMEEGGTPLQVRSLSCGKGFFPLDSAHLKALIDVSYLEDVYIENEWYPYPQPIFFYDVINAPPNPPYTEPIDFESVINAPNLRSLKVKVYETDLHRVICEMEDPSRASQIAISALEQGRWTDSAFLLYPSAKYPALPLRPRMLVIDMEFAHHQLNNPYRPTCPLLLDGRRRLDTAQFLDYLVDGDQGVLEGLVLYFPNAKSRSHKLSFYSYGYGEHYTQVETWKKDFEQLKRTLPRLTNLSQLNIRTHIVDGLMYTLTDDVSKLASAIPSLRYINVNSQRFSRIVRDGRGGVELVELQGRAENEEVELYRLHTRDARWLFPYR</sequence>